<reference evidence="7 8" key="1">
    <citation type="journal article" date="2021" name="Front. Microbiol.">
        <title>Aerobic Denitrification and Heterotrophic Sulfur Oxidation in the Genus Halomonas Revealed by Six Novel Species Characterizations and Genome-Based Analysis.</title>
        <authorList>
            <person name="Wang L."/>
            <person name="Shao Z."/>
        </authorList>
    </citation>
    <scope>NUCLEOTIDE SEQUENCE [LARGE SCALE GENOMIC DNA]</scope>
    <source>
        <strain evidence="7 8">MCCC 1A11059</strain>
    </source>
</reference>
<evidence type="ECO:0000256" key="2">
    <source>
        <dbReference type="ARBA" id="ARBA00022691"/>
    </source>
</evidence>
<dbReference type="PANTHER" id="PTHR11228">
    <property type="entry name" value="RADICAL SAM DOMAIN PROTEIN"/>
    <property type="match status" value="1"/>
</dbReference>
<dbReference type="RefSeq" id="WP_209538266.1">
    <property type="nucleotide sequence ID" value="NZ_CP053381.1"/>
</dbReference>
<dbReference type="EMBL" id="CP053381">
    <property type="protein sequence ID" value="QTP53357.1"/>
    <property type="molecule type" value="Genomic_DNA"/>
</dbReference>
<evidence type="ECO:0000256" key="3">
    <source>
        <dbReference type="ARBA" id="ARBA00022723"/>
    </source>
</evidence>
<gene>
    <name evidence="7" type="ORF">HNO51_00870</name>
</gene>
<evidence type="ECO:0000313" key="7">
    <source>
        <dbReference type="EMBL" id="QTP53357.1"/>
    </source>
</evidence>
<keyword evidence="4" id="KW-0408">Iron</keyword>
<dbReference type="Pfam" id="PF04055">
    <property type="entry name" value="Radical_SAM"/>
    <property type="match status" value="1"/>
</dbReference>
<dbReference type="InterPro" id="IPR058240">
    <property type="entry name" value="rSAM_sf"/>
</dbReference>
<name>A0ABX7W0Z0_9GAMM</name>
<dbReference type="Proteomes" id="UP000671868">
    <property type="component" value="Chromosome"/>
</dbReference>
<dbReference type="InterPro" id="IPR007197">
    <property type="entry name" value="rSAM"/>
</dbReference>
<keyword evidence="5" id="KW-0411">Iron-sulfur</keyword>
<keyword evidence="8" id="KW-1185">Reference proteome</keyword>
<keyword evidence="2" id="KW-0949">S-adenosyl-L-methionine</keyword>
<dbReference type="InterPro" id="IPR012840">
    <property type="entry name" value="NrdG2"/>
</dbReference>
<dbReference type="SUPFAM" id="SSF102114">
    <property type="entry name" value="Radical SAM enzymes"/>
    <property type="match status" value="1"/>
</dbReference>
<evidence type="ECO:0000313" key="8">
    <source>
        <dbReference type="Proteomes" id="UP000671868"/>
    </source>
</evidence>
<evidence type="ECO:0000256" key="1">
    <source>
        <dbReference type="ARBA" id="ARBA00001966"/>
    </source>
</evidence>
<keyword evidence="3" id="KW-0479">Metal-binding</keyword>
<sequence>MIATDLDPPALAPLDGIRLPIAGLTQMTTLDYPDHLACVVFLQGCPLRCGYCHNDHMMPPRRGDESEWQAVREFLESRRGLLEAVVFSGGEPTLHNALPTAVREVKAMGFKVGLHTAGPYPARLSRLLPWLDWVGLDVKGRGSDFDRICGRPGIWQRNSRCLMALLNGDVDFECRTTVHWRDFSLAEVERLALTLADCGVRRYAIQVARTRQCLDPAYCQPVENAPPQAMLAGLVRRLAPHFERIELRA</sequence>
<dbReference type="PANTHER" id="PTHR11228:SF27">
    <property type="entry name" value="GLYCYL-RADICAL ENZYME ACTIVATING ENZYME MJ1227-RELATED"/>
    <property type="match status" value="1"/>
</dbReference>
<dbReference type="CDD" id="cd01335">
    <property type="entry name" value="Radical_SAM"/>
    <property type="match status" value="1"/>
</dbReference>
<dbReference type="Gene3D" id="3.20.20.70">
    <property type="entry name" value="Aldolase class I"/>
    <property type="match status" value="1"/>
</dbReference>
<proteinExistence type="predicted"/>
<evidence type="ECO:0000256" key="4">
    <source>
        <dbReference type="ARBA" id="ARBA00023004"/>
    </source>
</evidence>
<dbReference type="PROSITE" id="PS51918">
    <property type="entry name" value="RADICAL_SAM"/>
    <property type="match status" value="1"/>
</dbReference>
<dbReference type="SFLD" id="SFLDS00029">
    <property type="entry name" value="Radical_SAM"/>
    <property type="match status" value="1"/>
</dbReference>
<dbReference type="InterPro" id="IPR013785">
    <property type="entry name" value="Aldolase_TIM"/>
</dbReference>
<dbReference type="NCBIfam" id="TIGR02495">
    <property type="entry name" value="NrdG2"/>
    <property type="match status" value="1"/>
</dbReference>
<protein>
    <submittedName>
        <fullName evidence="7">Anaerobic ribonucleoside-triphosphate reductase activating protein</fullName>
    </submittedName>
</protein>
<evidence type="ECO:0000256" key="5">
    <source>
        <dbReference type="ARBA" id="ARBA00023014"/>
    </source>
</evidence>
<dbReference type="InterPro" id="IPR050377">
    <property type="entry name" value="Radical_SAM_PqqE_MftC-like"/>
</dbReference>
<evidence type="ECO:0000259" key="6">
    <source>
        <dbReference type="PROSITE" id="PS51918"/>
    </source>
</evidence>
<feature type="domain" description="Radical SAM core" evidence="6">
    <location>
        <begin position="31"/>
        <end position="249"/>
    </location>
</feature>
<organism evidence="7 8">
    <name type="scientific">Billgrantia sulfidoxydans</name>
    <dbReference type="NCBI Taxonomy" id="2733484"/>
    <lineage>
        <taxon>Bacteria</taxon>
        <taxon>Pseudomonadati</taxon>
        <taxon>Pseudomonadota</taxon>
        <taxon>Gammaproteobacteria</taxon>
        <taxon>Oceanospirillales</taxon>
        <taxon>Halomonadaceae</taxon>
        <taxon>Billgrantia</taxon>
    </lineage>
</organism>
<accession>A0ABX7W0Z0</accession>
<dbReference type="SFLD" id="SFLDG01094">
    <property type="entry name" value="Uncharacterised_Radical_SAM_Su"/>
    <property type="match status" value="1"/>
</dbReference>
<comment type="cofactor">
    <cofactor evidence="1">
        <name>[4Fe-4S] cluster</name>
        <dbReference type="ChEBI" id="CHEBI:49883"/>
    </cofactor>
</comment>